<dbReference type="EMBL" id="LGRX02016711">
    <property type="protein sequence ID" value="KAK3261720.1"/>
    <property type="molecule type" value="Genomic_DNA"/>
</dbReference>
<dbReference type="InterPro" id="IPR001849">
    <property type="entry name" value="PH_domain"/>
</dbReference>
<dbReference type="CDD" id="cd00821">
    <property type="entry name" value="PH"/>
    <property type="match status" value="1"/>
</dbReference>
<feature type="region of interest" description="Disordered" evidence="1">
    <location>
        <begin position="253"/>
        <end position="470"/>
    </location>
</feature>
<evidence type="ECO:0000313" key="3">
    <source>
        <dbReference type="EMBL" id="KAK3261720.1"/>
    </source>
</evidence>
<feature type="compositionally biased region" description="Low complexity" evidence="1">
    <location>
        <begin position="63"/>
        <end position="77"/>
    </location>
</feature>
<feature type="compositionally biased region" description="Polar residues" evidence="1">
    <location>
        <begin position="417"/>
        <end position="429"/>
    </location>
</feature>
<feature type="compositionally biased region" description="Low complexity" evidence="1">
    <location>
        <begin position="256"/>
        <end position="274"/>
    </location>
</feature>
<feature type="domain" description="PH" evidence="2">
    <location>
        <begin position="477"/>
        <end position="578"/>
    </location>
</feature>
<evidence type="ECO:0000313" key="4">
    <source>
        <dbReference type="Proteomes" id="UP001190700"/>
    </source>
</evidence>
<keyword evidence="4" id="KW-1185">Reference proteome</keyword>
<feature type="compositionally biased region" description="Low complexity" evidence="1">
    <location>
        <begin position="394"/>
        <end position="415"/>
    </location>
</feature>
<dbReference type="Pfam" id="PF00169">
    <property type="entry name" value="PH"/>
    <property type="match status" value="1"/>
</dbReference>
<dbReference type="Gene3D" id="2.30.29.30">
    <property type="entry name" value="Pleckstrin-homology domain (PH domain)/Phosphotyrosine-binding domain (PTB)"/>
    <property type="match status" value="1"/>
</dbReference>
<evidence type="ECO:0000259" key="2">
    <source>
        <dbReference type="Pfam" id="PF00169"/>
    </source>
</evidence>
<feature type="compositionally biased region" description="Basic and acidic residues" evidence="1">
    <location>
        <begin position="148"/>
        <end position="178"/>
    </location>
</feature>
<organism evidence="3 4">
    <name type="scientific">Cymbomonas tetramitiformis</name>
    <dbReference type="NCBI Taxonomy" id="36881"/>
    <lineage>
        <taxon>Eukaryota</taxon>
        <taxon>Viridiplantae</taxon>
        <taxon>Chlorophyta</taxon>
        <taxon>Pyramimonadophyceae</taxon>
        <taxon>Pyramimonadales</taxon>
        <taxon>Pyramimonadaceae</taxon>
        <taxon>Cymbomonas</taxon>
    </lineage>
</organism>
<feature type="compositionally biased region" description="Basic and acidic residues" evidence="1">
    <location>
        <begin position="192"/>
        <end position="225"/>
    </location>
</feature>
<feature type="compositionally biased region" description="Basic and acidic residues" evidence="1">
    <location>
        <begin position="103"/>
        <end position="119"/>
    </location>
</feature>
<dbReference type="AlphaFoldDB" id="A0AAE0FLJ6"/>
<gene>
    <name evidence="3" type="ORF">CYMTET_29383</name>
</gene>
<name>A0AAE0FLJ6_9CHLO</name>
<dbReference type="Proteomes" id="UP001190700">
    <property type="component" value="Unassembled WGS sequence"/>
</dbReference>
<sequence length="594" mass="63315">MSESEMEKNENGVADATAEGPADEAAEVPESTVCVDEPTASTEAEPDASSSDPVKAGRARFATTVVQPTETTVQPRVRSPSVATTEKMDTAAVSDASKWARQQLEERKRLREEREKLKQDSAAALPKKGLSGVTGLSLMEKQAAKFAKAEAEAESREPVNELAEVQRKMREAKQQKQQEEEEERASNSARQHLQEMEEARRVKSEAARREREAAEEAARKEKEAAEAVEPIDGGLFNLDLEMELASYLEAAKEQEQVAAAAEPTPQAAAAAELEAPADEPRPQATSSAAPPSEPAADDPPTETTEAGPTPPEQPSGAAPSEAAVPAAEAVVPAEQAELPATEAGLAPSPLAESDAGEVTEPLPPPAEVEAEQEKASVDGMSQQLDEPQNPPERVSPVVSQASASAGSSPSSPPSAEFLSTQPSTPSGTPVASHAAGSSAKLHSTAGESPEIRSADSDEDSSTSLRASKMSSPAGMVGMLWKKGGSKRDISGKGKWMKRFNWSHRFFVLDPATSELSYYKNQGDKIPKGILLLGKDCKAFVQKHPKRDYVVAFNCPGRENFLINAERERLEEWGHALMSHLPNGITGMDEDGNFV</sequence>
<proteinExistence type="predicted"/>
<comment type="caution">
    <text evidence="3">The sequence shown here is derived from an EMBL/GenBank/DDBJ whole genome shotgun (WGS) entry which is preliminary data.</text>
</comment>
<accession>A0AAE0FLJ6</accession>
<feature type="compositionally biased region" description="Basic and acidic residues" evidence="1">
    <location>
        <begin position="1"/>
        <end position="10"/>
    </location>
</feature>
<dbReference type="SUPFAM" id="SSF50729">
    <property type="entry name" value="PH domain-like"/>
    <property type="match status" value="1"/>
</dbReference>
<protein>
    <recommendedName>
        <fullName evidence="2">PH domain-containing protein</fullName>
    </recommendedName>
</protein>
<feature type="region of interest" description="Disordered" evidence="1">
    <location>
        <begin position="148"/>
        <end position="233"/>
    </location>
</feature>
<feature type="compositionally biased region" description="Low complexity" evidence="1">
    <location>
        <begin position="317"/>
        <end position="340"/>
    </location>
</feature>
<feature type="compositionally biased region" description="Polar residues" evidence="1">
    <location>
        <begin position="461"/>
        <end position="470"/>
    </location>
</feature>
<dbReference type="InterPro" id="IPR011993">
    <property type="entry name" value="PH-like_dom_sf"/>
</dbReference>
<feature type="region of interest" description="Disordered" evidence="1">
    <location>
        <begin position="1"/>
        <end position="123"/>
    </location>
</feature>
<evidence type="ECO:0000256" key="1">
    <source>
        <dbReference type="SAM" id="MobiDB-lite"/>
    </source>
</evidence>
<reference evidence="3 4" key="1">
    <citation type="journal article" date="2015" name="Genome Biol. Evol.">
        <title>Comparative Genomics of a Bacterivorous Green Alga Reveals Evolutionary Causalities and Consequences of Phago-Mixotrophic Mode of Nutrition.</title>
        <authorList>
            <person name="Burns J.A."/>
            <person name="Paasch A."/>
            <person name="Narechania A."/>
            <person name="Kim E."/>
        </authorList>
    </citation>
    <scope>NUCLEOTIDE SEQUENCE [LARGE SCALE GENOMIC DNA]</scope>
    <source>
        <strain evidence="3 4">PLY_AMNH</strain>
    </source>
</reference>